<reference evidence="1 2" key="1">
    <citation type="submission" date="2018-08" db="EMBL/GenBank/DDBJ databases">
        <title>Vibrio harveyi strains pathogenic to white snook Centropomus viridis Lockington (1877) and potential probiotic bacteria.</title>
        <authorList>
            <person name="Soto-Rodriguez S."/>
            <person name="Gomez-Gil B."/>
            <person name="Lozano-Olvera R."/>
        </authorList>
    </citation>
    <scope>NUCLEOTIDE SEQUENCE [LARGE SCALE GENOMIC DNA]</scope>
    <source>
        <strain evidence="1 2">CAIM 1508</strain>
    </source>
</reference>
<dbReference type="AlphaFoldDB" id="A0A8B3D9X0"/>
<dbReference type="InterPro" id="IPR050708">
    <property type="entry name" value="T6SS_VgrG/RHS"/>
</dbReference>
<evidence type="ECO:0000313" key="1">
    <source>
        <dbReference type="EMBL" id="RIV97479.1"/>
    </source>
</evidence>
<evidence type="ECO:0000313" key="2">
    <source>
        <dbReference type="Proteomes" id="UP000253437"/>
    </source>
</evidence>
<dbReference type="Gene3D" id="2.180.10.10">
    <property type="entry name" value="RHS repeat-associated core"/>
    <property type="match status" value="2"/>
</dbReference>
<gene>
    <name evidence="1" type="ORF">DS957_029370</name>
</gene>
<accession>A0A8B3D9X0</accession>
<dbReference type="PANTHER" id="PTHR32305">
    <property type="match status" value="1"/>
</dbReference>
<proteinExistence type="predicted"/>
<name>A0A8B3D9X0_VIBHA</name>
<sequence length="372" mass="43002">SYQYDIWGNVVRETYSGSELPPRSTSYRYERNGLKLKESINSKGHVTAWKYDSQGRVLAKKIPLYNRNTTFEYDAFGRENRITLPGKNNVTRKQFFLANECIEALDSTSYCIKVEEADGSQSLTYYDYADREVRRLHRAFDGRWVVVDTEWDLNGRKRFVTAARFLKQAGKPARVVFDYDIYNREIRRSEPQNRGGSAVFITKYLGFRTEKTDARGFKQSTTHNVMGYVIRKDEPLGSYQTYDYFPDGKLRRTTDSDGNATLIKYDSLGYRMELDDPDIGLWNYRYNALGQLVYQRDSNGVVTTINYDSLGRKIKQKEGSETSLWGYDERGAVGTVSWMSGKGQRTDYFYNLSGLLQEKAVTVGSEIFSTQY</sequence>
<feature type="non-terminal residue" evidence="1">
    <location>
        <position position="1"/>
    </location>
</feature>
<feature type="non-terminal residue" evidence="1">
    <location>
        <position position="372"/>
    </location>
</feature>
<dbReference type="Proteomes" id="UP000253437">
    <property type="component" value="Unassembled WGS sequence"/>
</dbReference>
<organism evidence="1 2">
    <name type="scientific">Vibrio harveyi</name>
    <name type="common">Beneckea harveyi</name>
    <dbReference type="NCBI Taxonomy" id="669"/>
    <lineage>
        <taxon>Bacteria</taxon>
        <taxon>Pseudomonadati</taxon>
        <taxon>Pseudomonadota</taxon>
        <taxon>Gammaproteobacteria</taxon>
        <taxon>Vibrionales</taxon>
        <taxon>Vibrionaceae</taxon>
        <taxon>Vibrio</taxon>
    </lineage>
</organism>
<protein>
    <submittedName>
        <fullName evidence="1">RHS repeat protein</fullName>
    </submittedName>
</protein>
<dbReference type="EMBL" id="QOUW02000335">
    <property type="protein sequence ID" value="RIV97479.1"/>
    <property type="molecule type" value="Genomic_DNA"/>
</dbReference>
<comment type="caution">
    <text evidence="1">The sequence shown here is derived from an EMBL/GenBank/DDBJ whole genome shotgun (WGS) entry which is preliminary data.</text>
</comment>
<dbReference type="PANTHER" id="PTHR32305:SF15">
    <property type="entry name" value="PROTEIN RHSA-RELATED"/>
    <property type="match status" value="1"/>
</dbReference>